<organism evidence="1 2">
    <name type="scientific">Carboxydocella sporoproducens DSM 16521</name>
    <dbReference type="NCBI Taxonomy" id="1121270"/>
    <lineage>
        <taxon>Bacteria</taxon>
        <taxon>Bacillati</taxon>
        <taxon>Bacillota</taxon>
        <taxon>Clostridia</taxon>
        <taxon>Eubacteriales</taxon>
        <taxon>Clostridiales Family XVI. Incertae Sedis</taxon>
        <taxon>Carboxydocella</taxon>
    </lineage>
</organism>
<protein>
    <recommendedName>
        <fullName evidence="3">AAA domain-containing protein</fullName>
    </recommendedName>
</protein>
<dbReference type="Proteomes" id="UP000189933">
    <property type="component" value="Unassembled WGS sequence"/>
</dbReference>
<reference evidence="2" key="1">
    <citation type="submission" date="2017-02" db="EMBL/GenBank/DDBJ databases">
        <authorList>
            <person name="Varghese N."/>
            <person name="Submissions S."/>
        </authorList>
    </citation>
    <scope>NUCLEOTIDE SEQUENCE [LARGE SCALE GENOMIC DNA]</scope>
    <source>
        <strain evidence="2">DSM 16521</strain>
    </source>
</reference>
<dbReference type="InterPro" id="IPR027417">
    <property type="entry name" value="P-loop_NTPase"/>
</dbReference>
<dbReference type="RefSeq" id="WP_078665356.1">
    <property type="nucleotide sequence ID" value="NZ_FUXM01000011.1"/>
</dbReference>
<evidence type="ECO:0008006" key="3">
    <source>
        <dbReference type="Google" id="ProtNLM"/>
    </source>
</evidence>
<evidence type="ECO:0000313" key="1">
    <source>
        <dbReference type="EMBL" id="SJZ90746.1"/>
    </source>
</evidence>
<name>A0A1T4PHN7_9FIRM</name>
<keyword evidence="2" id="KW-1185">Reference proteome</keyword>
<dbReference type="AlphaFoldDB" id="A0A1T4PHN7"/>
<evidence type="ECO:0000313" key="2">
    <source>
        <dbReference type="Proteomes" id="UP000189933"/>
    </source>
</evidence>
<sequence>MGKERLIVVAGPCGAGKSTLVQGLKARGYHAHTVAQEHSISPTMWQLTKPDVLIYLDASLAVIKQRRQVAWGEERLKEQKHRLRHARENCDLYINTDAMTEEQVLAVALSFLEEGQQRDS</sequence>
<accession>A0A1T4PHN7</accession>
<dbReference type="OrthoDB" id="161534at2"/>
<gene>
    <name evidence="1" type="ORF">SAMN02745885_01277</name>
</gene>
<proteinExistence type="predicted"/>
<dbReference type="Gene3D" id="3.40.50.300">
    <property type="entry name" value="P-loop containing nucleotide triphosphate hydrolases"/>
    <property type="match status" value="1"/>
</dbReference>
<dbReference type="EMBL" id="FUXM01000011">
    <property type="protein sequence ID" value="SJZ90746.1"/>
    <property type="molecule type" value="Genomic_DNA"/>
</dbReference>
<dbReference type="SUPFAM" id="SSF52540">
    <property type="entry name" value="P-loop containing nucleoside triphosphate hydrolases"/>
    <property type="match status" value="1"/>
</dbReference>